<accession>A0A103Y2K4</accession>
<organism evidence="3 4">
    <name type="scientific">Cynara cardunculus var. scolymus</name>
    <name type="common">Globe artichoke</name>
    <name type="synonym">Cynara scolymus</name>
    <dbReference type="NCBI Taxonomy" id="59895"/>
    <lineage>
        <taxon>Eukaryota</taxon>
        <taxon>Viridiplantae</taxon>
        <taxon>Streptophyta</taxon>
        <taxon>Embryophyta</taxon>
        <taxon>Tracheophyta</taxon>
        <taxon>Spermatophyta</taxon>
        <taxon>Magnoliopsida</taxon>
        <taxon>eudicotyledons</taxon>
        <taxon>Gunneridae</taxon>
        <taxon>Pentapetalae</taxon>
        <taxon>asterids</taxon>
        <taxon>campanulids</taxon>
        <taxon>Asterales</taxon>
        <taxon>Asteraceae</taxon>
        <taxon>Carduoideae</taxon>
        <taxon>Cardueae</taxon>
        <taxon>Carduinae</taxon>
        <taxon>Cynara</taxon>
    </lineage>
</organism>
<evidence type="ECO:0000256" key="1">
    <source>
        <dbReference type="SAM" id="MobiDB-lite"/>
    </source>
</evidence>
<dbReference type="PANTHER" id="PTHR46250">
    <property type="entry name" value="MYB/SANT-LIKE DNA-BINDING DOMAIN PROTEIN-RELATED"/>
    <property type="match status" value="1"/>
</dbReference>
<dbReference type="Gramene" id="KVI01359">
    <property type="protein sequence ID" value="KVI01359"/>
    <property type="gene ID" value="Ccrd_020370"/>
</dbReference>
<dbReference type="AlphaFoldDB" id="A0A103Y2K4"/>
<dbReference type="OMA" id="NHMENGT"/>
<dbReference type="Proteomes" id="UP000243975">
    <property type="component" value="Unassembled WGS sequence"/>
</dbReference>
<feature type="domain" description="Myb/SANT-like" evidence="2">
    <location>
        <begin position="6"/>
        <end position="94"/>
    </location>
</feature>
<feature type="region of interest" description="Disordered" evidence="1">
    <location>
        <begin position="154"/>
        <end position="196"/>
    </location>
</feature>
<comment type="caution">
    <text evidence="3">The sequence shown here is derived from an EMBL/GenBank/DDBJ whole genome shotgun (WGS) entry which is preliminary data.</text>
</comment>
<dbReference type="PANTHER" id="PTHR46250:SF18">
    <property type="entry name" value="MYB_SANT-LIKE DOMAIN-CONTAINING PROTEIN"/>
    <property type="match status" value="1"/>
</dbReference>
<proteinExistence type="predicted"/>
<sequence length="196" mass="22406">MADHRRWTMDEEDLLITILQDIVINGGKDDNGSFRSGTYETVVSNMQKKIPGISITVKHEQNKIKRLKDKYSVAYDMVNTSGFGWNDANQCVTVEAPKILEEYLKKHPNKKYMANKPFPTYEWLKLVFSKDCATGNMAESATDALESMNMENDDDFSTEVNVPPIPSPSNTTSFPPLKMKEKEQVKREKGQMRYPN</sequence>
<dbReference type="InterPro" id="IPR024752">
    <property type="entry name" value="Myb/SANT-like_dom"/>
</dbReference>
<dbReference type="Pfam" id="PF12776">
    <property type="entry name" value="Myb_DNA-bind_3"/>
    <property type="match status" value="1"/>
</dbReference>
<gene>
    <name evidence="3" type="ORF">Ccrd_020370</name>
</gene>
<evidence type="ECO:0000313" key="4">
    <source>
        <dbReference type="Proteomes" id="UP000243975"/>
    </source>
</evidence>
<feature type="compositionally biased region" description="Basic and acidic residues" evidence="1">
    <location>
        <begin position="178"/>
        <end position="196"/>
    </location>
</feature>
<reference evidence="3 4" key="1">
    <citation type="journal article" date="2016" name="Sci. Rep.">
        <title>The genome sequence of the outbreeding globe artichoke constructed de novo incorporating a phase-aware low-pass sequencing strategy of F1 progeny.</title>
        <authorList>
            <person name="Scaglione D."/>
            <person name="Reyes-Chin-Wo S."/>
            <person name="Acquadro A."/>
            <person name="Froenicke L."/>
            <person name="Portis E."/>
            <person name="Beitel C."/>
            <person name="Tirone M."/>
            <person name="Mauro R."/>
            <person name="Lo Monaco A."/>
            <person name="Mauromicale G."/>
            <person name="Faccioli P."/>
            <person name="Cattivelli L."/>
            <person name="Rieseberg L."/>
            <person name="Michelmore R."/>
            <person name="Lanteri S."/>
        </authorList>
    </citation>
    <scope>NUCLEOTIDE SEQUENCE [LARGE SCALE GENOMIC DNA]</scope>
    <source>
        <strain evidence="3">2C</strain>
    </source>
</reference>
<protein>
    <submittedName>
        <fullName evidence="3">Myb/SANT-like domain-containing protein</fullName>
    </submittedName>
</protein>
<evidence type="ECO:0000313" key="3">
    <source>
        <dbReference type="EMBL" id="KVI01359.1"/>
    </source>
</evidence>
<evidence type="ECO:0000259" key="2">
    <source>
        <dbReference type="Pfam" id="PF12776"/>
    </source>
</evidence>
<dbReference type="EMBL" id="LEKV01003114">
    <property type="protein sequence ID" value="KVI01359.1"/>
    <property type="molecule type" value="Genomic_DNA"/>
</dbReference>
<keyword evidence="4" id="KW-1185">Reference proteome</keyword>
<name>A0A103Y2K4_CYNCS</name>